<dbReference type="InterPro" id="IPR036640">
    <property type="entry name" value="ABC1_TM_sf"/>
</dbReference>
<dbReference type="PROSITE" id="PS00675">
    <property type="entry name" value="SIGMA54_INTERACT_1"/>
    <property type="match status" value="1"/>
</dbReference>
<evidence type="ECO:0000313" key="7">
    <source>
        <dbReference type="EMBL" id="HHE31065.1"/>
    </source>
</evidence>
<dbReference type="AlphaFoldDB" id="A0A7C5HHJ0"/>
<dbReference type="CDD" id="cd07346">
    <property type="entry name" value="ABC_6TM_exporters"/>
    <property type="match status" value="1"/>
</dbReference>
<protein>
    <submittedName>
        <fullName evidence="7">ABC transporter ATP-binding protein</fullName>
    </submittedName>
</protein>
<name>A0A7C5HHJ0_9CHLB</name>
<comment type="caution">
    <text evidence="7">The sequence shown here is derived from an EMBL/GenBank/DDBJ whole genome shotgun (WGS) entry which is preliminary data.</text>
</comment>
<organism evidence="7">
    <name type="scientific">Chlorobaculum parvum</name>
    <dbReference type="NCBI Taxonomy" id="274539"/>
    <lineage>
        <taxon>Bacteria</taxon>
        <taxon>Pseudomonadati</taxon>
        <taxon>Chlorobiota</taxon>
        <taxon>Chlorobiia</taxon>
        <taxon>Chlorobiales</taxon>
        <taxon>Chlorobiaceae</taxon>
        <taxon>Chlorobaculum</taxon>
    </lineage>
</organism>
<dbReference type="Proteomes" id="UP000886058">
    <property type="component" value="Unassembled WGS sequence"/>
</dbReference>
<dbReference type="GO" id="GO:0005524">
    <property type="term" value="F:ATP binding"/>
    <property type="evidence" value="ECO:0007669"/>
    <property type="project" value="UniProtKB-KW"/>
</dbReference>
<gene>
    <name evidence="7" type="ORF">ENL07_00110</name>
</gene>
<keyword evidence="3 5" id="KW-1133">Transmembrane helix</keyword>
<dbReference type="InterPro" id="IPR011527">
    <property type="entry name" value="ABC1_TM_dom"/>
</dbReference>
<feature type="transmembrane region" description="Helical" evidence="5">
    <location>
        <begin position="167"/>
        <end position="191"/>
    </location>
</feature>
<sequence>MLQSDDKNNDRDIRFRYRDILFFWKFVRPLWVLGLTSLILTAVSTALSSLLPLSVKLLIDFIVMKRPVDDIGRFLTSRHLGFLADPLMHLAGSLNYMVVTLFAVGIVIGMIGIVEKLITLRFQQEITFTVQTELFGHVLRFPLSFLKQKQVGYLMSRVSDDVGMVQFFFSWLAPQLVTNSFYSLFGIIILFNLNSTVASLLLLVLPVLFAINFFFAARLRAVSQKEMERHAMVSEEMHEAISGAEVLKAFTAEHKAVEKISEKLRKLFSSRFQGTALNALSSSFTQQTKFVLMLAVVVLGVHRIEAGAMTIGDLTTVIAYLVYLSGRLTGISSTVLSLQPVFASMERLVEMFKTVPEYGIKVEKKSLIRHDSVKKELKGELIFSGVSFSYDPGKPVLEDISFKVEPGHTLIITGESGAGKTTLVNLLLKFHYPTGGSISLDGKNLQEIDTRWLRDQIGIVSQEVFLFNDTVENNIKFGKPAASRDEVISAARQAHIHGYIDSLP</sequence>
<feature type="transmembrane region" description="Helical" evidence="5">
    <location>
        <begin position="94"/>
        <end position="114"/>
    </location>
</feature>
<dbReference type="InterPro" id="IPR003439">
    <property type="entry name" value="ABC_transporter-like_ATP-bd"/>
</dbReference>
<dbReference type="PANTHER" id="PTHR43394">
    <property type="entry name" value="ATP-DEPENDENT PERMEASE MDL1, MITOCHONDRIAL"/>
    <property type="match status" value="1"/>
</dbReference>
<proteinExistence type="predicted"/>
<dbReference type="PROSITE" id="PS50929">
    <property type="entry name" value="ABC_TM1F"/>
    <property type="match status" value="1"/>
</dbReference>
<evidence type="ECO:0000256" key="4">
    <source>
        <dbReference type="ARBA" id="ARBA00023136"/>
    </source>
</evidence>
<dbReference type="Pfam" id="PF00664">
    <property type="entry name" value="ABC_membrane"/>
    <property type="match status" value="1"/>
</dbReference>
<feature type="transmembrane region" description="Helical" evidence="5">
    <location>
        <begin position="197"/>
        <end position="217"/>
    </location>
</feature>
<keyword evidence="7" id="KW-0067">ATP-binding</keyword>
<dbReference type="Gene3D" id="1.20.1560.10">
    <property type="entry name" value="ABC transporter type 1, transmembrane domain"/>
    <property type="match status" value="1"/>
</dbReference>
<reference evidence="7" key="1">
    <citation type="journal article" date="2020" name="mSystems">
        <title>Genome- and Community-Level Interaction Insights into Carbon Utilization and Element Cycling Functions of Hydrothermarchaeota in Hydrothermal Sediment.</title>
        <authorList>
            <person name="Zhou Z."/>
            <person name="Liu Y."/>
            <person name="Xu W."/>
            <person name="Pan J."/>
            <person name="Luo Z.H."/>
            <person name="Li M."/>
        </authorList>
    </citation>
    <scope>NUCLEOTIDE SEQUENCE [LARGE SCALE GENOMIC DNA]</scope>
    <source>
        <strain evidence="7">HyVt-633</strain>
    </source>
</reference>
<evidence type="ECO:0000256" key="3">
    <source>
        <dbReference type="ARBA" id="ARBA00022989"/>
    </source>
</evidence>
<evidence type="ECO:0000256" key="5">
    <source>
        <dbReference type="SAM" id="Phobius"/>
    </source>
</evidence>
<dbReference type="Gene3D" id="3.40.50.300">
    <property type="entry name" value="P-loop containing nucleotide triphosphate hydrolases"/>
    <property type="match status" value="1"/>
</dbReference>
<evidence type="ECO:0000256" key="1">
    <source>
        <dbReference type="ARBA" id="ARBA00004651"/>
    </source>
</evidence>
<dbReference type="InterPro" id="IPR039421">
    <property type="entry name" value="Type_1_exporter"/>
</dbReference>
<dbReference type="EMBL" id="DRSQ01000002">
    <property type="protein sequence ID" value="HHE31065.1"/>
    <property type="molecule type" value="Genomic_DNA"/>
</dbReference>
<dbReference type="GO" id="GO:0015421">
    <property type="term" value="F:ABC-type oligopeptide transporter activity"/>
    <property type="evidence" value="ECO:0007669"/>
    <property type="project" value="TreeGrafter"/>
</dbReference>
<keyword evidence="7" id="KW-0547">Nucleotide-binding</keyword>
<comment type="subcellular location">
    <subcellularLocation>
        <location evidence="1">Cell membrane</location>
        <topology evidence="1">Multi-pass membrane protein</topology>
    </subcellularLocation>
</comment>
<evidence type="ECO:0000256" key="2">
    <source>
        <dbReference type="ARBA" id="ARBA00022692"/>
    </source>
</evidence>
<dbReference type="GO" id="GO:0005886">
    <property type="term" value="C:plasma membrane"/>
    <property type="evidence" value="ECO:0007669"/>
    <property type="project" value="UniProtKB-SubCell"/>
</dbReference>
<dbReference type="GO" id="GO:0016887">
    <property type="term" value="F:ATP hydrolysis activity"/>
    <property type="evidence" value="ECO:0007669"/>
    <property type="project" value="InterPro"/>
</dbReference>
<dbReference type="InterPro" id="IPR025662">
    <property type="entry name" value="Sigma_54_int_dom_ATP-bd_1"/>
</dbReference>
<dbReference type="InterPro" id="IPR027417">
    <property type="entry name" value="P-loop_NTPase"/>
</dbReference>
<dbReference type="PANTHER" id="PTHR43394:SF1">
    <property type="entry name" value="ATP-BINDING CASSETTE SUB-FAMILY B MEMBER 10, MITOCHONDRIAL"/>
    <property type="match status" value="1"/>
</dbReference>
<feature type="domain" description="ABC transmembrane type-1" evidence="6">
    <location>
        <begin position="35"/>
        <end position="339"/>
    </location>
</feature>
<accession>A0A7C5HHJ0</accession>
<keyword evidence="4 5" id="KW-0472">Membrane</keyword>
<evidence type="ECO:0000259" key="6">
    <source>
        <dbReference type="PROSITE" id="PS50929"/>
    </source>
</evidence>
<feature type="transmembrane region" description="Helical" evidence="5">
    <location>
        <begin position="21"/>
        <end position="47"/>
    </location>
</feature>
<dbReference type="Pfam" id="PF00005">
    <property type="entry name" value="ABC_tran"/>
    <property type="match status" value="1"/>
</dbReference>
<dbReference type="SUPFAM" id="SSF52540">
    <property type="entry name" value="P-loop containing nucleoside triphosphate hydrolases"/>
    <property type="match status" value="1"/>
</dbReference>
<keyword evidence="2 5" id="KW-0812">Transmembrane</keyword>
<dbReference type="SUPFAM" id="SSF90123">
    <property type="entry name" value="ABC transporter transmembrane region"/>
    <property type="match status" value="1"/>
</dbReference>